<sequence length="1975" mass="219886">MLRCKTNVGISTFINPPPPPGPPPLALNHMRTTLTIVHHKTSESKMERTLTISAEPREASIDLTSTALLIIDMQRDFLEPDGFGELLGNDVSKLRRVVEPCRNLLASARSIGMLVVHTREGHRSDLADLHPYKNQRPGCVDPGVIGTSGPRGRIMVRGEVGQDIVPELYPIPGEPVVDKPGKGSFYATDLECILRARNIRTLLICGVTTEVCVHTTIREANDRGYFCLCVSDCCGSYFDEFHSVALKMISAQGGIFGYVSIFLVFPLLSFRRAAHAPPSSALVSGRRLSDRGEDMEEEARNDVALSLPPPAARIDGDDGRTERYVFVRASGCNVKWKNDDGIAADDDDCGDNATLNGSETSAIVSSKRVLVEVCDDGNARALSPRVDETFVKRRRLGMHDDVDHDDLKGEAGNDYDEGATTVKTPRMTWRRKTNAADDAAPVVVRLPPTSMVVTSSKSRSSFELIRFCPSINRTIILDRGDGNDPSFRSSITHDDVVVLTTIEAVEAVLGSCDARSDSTLDVDSIVRAFEDGMIEVVLKTTASDISRDVDVDIVSVCLALMSRLDMSRTVDETPTTISRDRSRKLLMTLGGVLRRSIFDDFAQSLSNVGDRRHRAVDRRTDDSLIITAKMVYDVVDNVHYSGEYDDVDQIGTTNGQYFISSRLDIPGLVPILRPYQVAAVRWMLERERRVDADNDDAGEEWELCWFVSIECPDVASLSEGRRGGRGQNAFVGCNVMPLPKWKYLKSSPDERRVFCNPFSGWLVGSYEEAKYIMLGNEGNGRVVGGILAENMGLGKTVEVIACILANTSPLSQAFTTPRAMQIESDSDADCSQESLYSSSSRATPFDREKIFVNKKSAKSPAFHNAICVCGRSIYSFVGGLSWVSCKACSIGMHGRCAGFESEEELAWKTKIDFATGVRVCPIGNCVICVAAAVAQDDRASIIESRATLIVTPPAILIQWQKEIRRHTRDPISGRPLKVVVYPGVRELCRAVDSTPHEDFHLVHPRHLADADVVLLSFQILMSELGRSDENTFAGFAKGQSYLRNRKRYAVLPSPLTSEKWWRICLDEAQRVEVPTAASAKMARKLITDKKWCVSGTPIDRGNWTICMVFYLSVKPFDGKSWFFNSFDLSHGSALGRLSHLLKDIMWRSTKEKKSFVGRWAFPIKKKRGFYNSSHPLRSSFMIGNTKLRQMPFAAGLKRRAQTGSPTPYKNYMLRAAIRSGISGRVRNQLGSNSSTVLSMDEILEKLIDDAKAKCGETQRIVILHTIGLASLTTLNSESESSRQIYQRALDIADSYALPAEVFGKAVFNGSKGFWSDQKTINNGTAVLGWQISYESLGEVWANIDFLGGKSESCTILKPKKCILQMSTVAAGGSFVNMHSFTLTNDQVQLVNGFITKKSKCWRIRIISYHGMHPNELSSCDQSANPKLQSRLFHVGINVKLFEQEIADDHLPRLHIMHNMSIIPSTEDTAVAKLNKMRNEERVILNNYMAHAKAVNHQSKQHFLSAVKVHWVDRYCNDQDRQNLCETVKYALTNLMDAHSIDDRSGILIRKGKFPHFISVDGLRAALSLRIQQGENEVGLRQGLNKKIILEIVMKLSSNPADGEVYTNSHCRRCRRDWDQRGAICSHCHLEDGLVKLQRLANDPEITCVLKSLSKFVKDHIAKAGSEREHYVKQAAALGVLRRNKSTLRYLKNQRQGATNHQTIDTNSNGRSTTTTAAATTADTCCICFAVFGNERSVLPCGHSFHTTCLDRLFNKVGSSFIHCPMRCETIVHRAEVYHASNKHSEDQSKMSREIKGDWGTKVNRLIKDVIDAVQVGDKGVIFSRWDEMMNIVAEALGANGISFIRPRSGKQFGEDMKRFQSSDFPVVLMNIKNGAEGLTLTETNHVFMLEPILNSGLDAQAINRIHRIGQLRKTYVHRYIVQNTIEERIDAIRIEREETLVEDGLQDKHKHFIKGGGIDGGFDAFELRRLFSKVD</sequence>
<dbReference type="Pfam" id="PF00857">
    <property type="entry name" value="Isochorismatase"/>
    <property type="match status" value="1"/>
</dbReference>
<dbReference type="Gene3D" id="3.40.50.300">
    <property type="entry name" value="P-loop containing nucleotide triphosphate hydrolases"/>
    <property type="match status" value="1"/>
</dbReference>
<dbReference type="InterPro" id="IPR000330">
    <property type="entry name" value="SNF2_N"/>
</dbReference>
<feature type="domain" description="Helicase C-terminal" evidence="5">
    <location>
        <begin position="1805"/>
        <end position="1953"/>
    </location>
</feature>
<dbReference type="Gene3D" id="3.40.50.850">
    <property type="entry name" value="Isochorismatase-like"/>
    <property type="match status" value="1"/>
</dbReference>
<keyword evidence="7" id="KW-1185">Reference proteome</keyword>
<dbReference type="CDD" id="cd00431">
    <property type="entry name" value="cysteine_hydrolases"/>
    <property type="match status" value="1"/>
</dbReference>
<dbReference type="GO" id="GO:0016787">
    <property type="term" value="F:hydrolase activity"/>
    <property type="evidence" value="ECO:0007669"/>
    <property type="project" value="UniProtKB-KW"/>
</dbReference>
<dbReference type="InterPro" id="IPR049730">
    <property type="entry name" value="SNF2/RAD54-like_C"/>
</dbReference>
<dbReference type="SUPFAM" id="SSF52499">
    <property type="entry name" value="Isochorismatase-like hydrolases"/>
    <property type="match status" value="1"/>
</dbReference>
<dbReference type="InterPro" id="IPR052583">
    <property type="entry name" value="ATP-helicase/E3_Ub-Ligase"/>
</dbReference>
<dbReference type="CDD" id="cd18793">
    <property type="entry name" value="SF2_C_SNF"/>
    <property type="match status" value="1"/>
</dbReference>
<dbReference type="InterPro" id="IPR000868">
    <property type="entry name" value="Isochorismatase-like_dom"/>
</dbReference>
<dbReference type="InterPro" id="IPR038718">
    <property type="entry name" value="SNF2-like_sf"/>
</dbReference>
<evidence type="ECO:0000259" key="4">
    <source>
        <dbReference type="PROSITE" id="PS50089"/>
    </source>
</evidence>
<name>A0ABD3R668_9STRA</name>
<dbReference type="SUPFAM" id="SSF57850">
    <property type="entry name" value="RING/U-box"/>
    <property type="match status" value="1"/>
</dbReference>
<organism evidence="6 7">
    <name type="scientific">Cyclostephanos tholiformis</name>
    <dbReference type="NCBI Taxonomy" id="382380"/>
    <lineage>
        <taxon>Eukaryota</taxon>
        <taxon>Sar</taxon>
        <taxon>Stramenopiles</taxon>
        <taxon>Ochrophyta</taxon>
        <taxon>Bacillariophyta</taxon>
        <taxon>Coscinodiscophyceae</taxon>
        <taxon>Thalassiosirophycidae</taxon>
        <taxon>Stephanodiscales</taxon>
        <taxon>Stephanodiscaceae</taxon>
        <taxon>Cyclostephanos</taxon>
    </lineage>
</organism>
<protein>
    <submittedName>
        <fullName evidence="6">Uncharacterized protein</fullName>
    </submittedName>
</protein>
<comment type="caution">
    <text evidence="6">The sequence shown here is derived from an EMBL/GenBank/DDBJ whole genome shotgun (WGS) entry which is preliminary data.</text>
</comment>
<evidence type="ECO:0000313" key="6">
    <source>
        <dbReference type="EMBL" id="KAL3808193.1"/>
    </source>
</evidence>
<dbReference type="Gene3D" id="3.40.50.10810">
    <property type="entry name" value="Tandem AAA-ATPase domain"/>
    <property type="match status" value="1"/>
</dbReference>
<dbReference type="Pfam" id="PF00176">
    <property type="entry name" value="SNF2-rel_dom"/>
    <property type="match status" value="1"/>
</dbReference>
<dbReference type="Proteomes" id="UP001530377">
    <property type="component" value="Unassembled WGS sequence"/>
</dbReference>
<dbReference type="InterPro" id="IPR027417">
    <property type="entry name" value="P-loop_NTPase"/>
</dbReference>
<dbReference type="Pfam" id="PF00271">
    <property type="entry name" value="Helicase_C"/>
    <property type="match status" value="1"/>
</dbReference>
<dbReference type="SUPFAM" id="SSF52540">
    <property type="entry name" value="P-loop containing nucleoside triphosphate hydrolases"/>
    <property type="match status" value="2"/>
</dbReference>
<evidence type="ECO:0000259" key="5">
    <source>
        <dbReference type="PROSITE" id="PS51194"/>
    </source>
</evidence>
<proteinExistence type="inferred from homology"/>
<evidence type="ECO:0000313" key="7">
    <source>
        <dbReference type="Proteomes" id="UP001530377"/>
    </source>
</evidence>
<dbReference type="SMART" id="SM00490">
    <property type="entry name" value="HELICc"/>
    <property type="match status" value="1"/>
</dbReference>
<keyword evidence="3" id="KW-0863">Zinc-finger</keyword>
<gene>
    <name evidence="6" type="ORF">ACHAXA_009548</name>
</gene>
<keyword evidence="2" id="KW-0378">Hydrolase</keyword>
<evidence type="ECO:0000256" key="3">
    <source>
        <dbReference type="PROSITE-ProRule" id="PRU00175"/>
    </source>
</evidence>
<dbReference type="PROSITE" id="PS50089">
    <property type="entry name" value="ZF_RING_2"/>
    <property type="match status" value="1"/>
</dbReference>
<feature type="domain" description="RING-type" evidence="4">
    <location>
        <begin position="1724"/>
        <end position="1765"/>
    </location>
</feature>
<dbReference type="CDD" id="cd16448">
    <property type="entry name" value="RING-H2"/>
    <property type="match status" value="1"/>
</dbReference>
<accession>A0ABD3R668</accession>
<dbReference type="InterPro" id="IPR001650">
    <property type="entry name" value="Helicase_C-like"/>
</dbReference>
<comment type="similarity">
    <text evidence="1">Belongs to the isochorismatase family.</text>
</comment>
<dbReference type="Gene3D" id="3.30.40.10">
    <property type="entry name" value="Zinc/RING finger domain, C3HC4 (zinc finger)"/>
    <property type="match status" value="1"/>
</dbReference>
<keyword evidence="3" id="KW-0479">Metal-binding</keyword>
<evidence type="ECO:0000256" key="2">
    <source>
        <dbReference type="ARBA" id="ARBA00022801"/>
    </source>
</evidence>
<reference evidence="6 7" key="1">
    <citation type="submission" date="2024-10" db="EMBL/GenBank/DDBJ databases">
        <title>Updated reference genomes for cyclostephanoid diatoms.</title>
        <authorList>
            <person name="Roberts W.R."/>
            <person name="Alverson A.J."/>
        </authorList>
    </citation>
    <scope>NUCLEOTIDE SEQUENCE [LARGE SCALE GENOMIC DNA]</scope>
    <source>
        <strain evidence="6 7">AJA228-03</strain>
    </source>
</reference>
<dbReference type="SMART" id="SM00184">
    <property type="entry name" value="RING"/>
    <property type="match status" value="1"/>
</dbReference>
<dbReference type="InterPro" id="IPR036380">
    <property type="entry name" value="Isochorismatase-like_sf"/>
</dbReference>
<evidence type="ECO:0000256" key="1">
    <source>
        <dbReference type="ARBA" id="ARBA00006336"/>
    </source>
</evidence>
<dbReference type="InterPro" id="IPR013083">
    <property type="entry name" value="Znf_RING/FYVE/PHD"/>
</dbReference>
<keyword evidence="3" id="KW-0862">Zinc</keyword>
<dbReference type="PROSITE" id="PS51194">
    <property type="entry name" value="HELICASE_CTER"/>
    <property type="match status" value="1"/>
</dbReference>
<dbReference type="GO" id="GO:0008270">
    <property type="term" value="F:zinc ion binding"/>
    <property type="evidence" value="ECO:0007669"/>
    <property type="project" value="UniProtKB-KW"/>
</dbReference>
<dbReference type="PANTHER" id="PTHR45865">
    <property type="entry name" value="E3 UBIQUITIN-PROTEIN LIGASE SHPRH FAMILY MEMBER"/>
    <property type="match status" value="1"/>
</dbReference>
<dbReference type="InterPro" id="IPR001841">
    <property type="entry name" value="Znf_RING"/>
</dbReference>
<dbReference type="PANTHER" id="PTHR45865:SF1">
    <property type="entry name" value="E3 UBIQUITIN-PROTEIN LIGASE SHPRH"/>
    <property type="match status" value="1"/>
</dbReference>
<dbReference type="EMBL" id="JALLPB020000533">
    <property type="protein sequence ID" value="KAL3808193.1"/>
    <property type="molecule type" value="Genomic_DNA"/>
</dbReference>